<dbReference type="InterPro" id="IPR000182">
    <property type="entry name" value="GNAT_dom"/>
</dbReference>
<dbReference type="PANTHER" id="PTHR43792:SF1">
    <property type="entry name" value="N-ACETYLTRANSFERASE DOMAIN-CONTAINING PROTEIN"/>
    <property type="match status" value="1"/>
</dbReference>
<reference evidence="2" key="1">
    <citation type="journal article" date="2020" name="Stud. Mycol.">
        <title>101 Dothideomycetes genomes: a test case for predicting lifestyles and emergence of pathogens.</title>
        <authorList>
            <person name="Haridas S."/>
            <person name="Albert R."/>
            <person name="Binder M."/>
            <person name="Bloem J."/>
            <person name="Labutti K."/>
            <person name="Salamov A."/>
            <person name="Andreopoulos B."/>
            <person name="Baker S."/>
            <person name="Barry K."/>
            <person name="Bills G."/>
            <person name="Bluhm B."/>
            <person name="Cannon C."/>
            <person name="Castanera R."/>
            <person name="Culley D."/>
            <person name="Daum C."/>
            <person name="Ezra D."/>
            <person name="Gonzalez J."/>
            <person name="Henrissat B."/>
            <person name="Kuo A."/>
            <person name="Liang C."/>
            <person name="Lipzen A."/>
            <person name="Lutzoni F."/>
            <person name="Magnuson J."/>
            <person name="Mondo S."/>
            <person name="Nolan M."/>
            <person name="Ohm R."/>
            <person name="Pangilinan J."/>
            <person name="Park H.-J."/>
            <person name="Ramirez L."/>
            <person name="Alfaro M."/>
            <person name="Sun H."/>
            <person name="Tritt A."/>
            <person name="Yoshinaga Y."/>
            <person name="Zwiers L.-H."/>
            <person name="Turgeon B."/>
            <person name="Goodwin S."/>
            <person name="Spatafora J."/>
            <person name="Crous P."/>
            <person name="Grigoriev I."/>
        </authorList>
    </citation>
    <scope>NUCLEOTIDE SEQUENCE</scope>
    <source>
        <strain evidence="2">CBS 115976</strain>
    </source>
</reference>
<evidence type="ECO:0000313" key="2">
    <source>
        <dbReference type="EMBL" id="KAF2663303.1"/>
    </source>
</evidence>
<dbReference type="OrthoDB" id="4072826at2759"/>
<sequence length="220" mass="25043">MESVLFTPRLKLTLITEAKRGSPEFEWLHELRSDEKGTWWSIYGKSNSPEDTEKLLKHLLPTSIDDGTYRVIYAVHKLIEPLTATEPNTTELIGLVTLKSVEDESLDLPEDLTLPASAAATTLTMELGYQFLPAAWGQGYATESVTTVFETCKKAKSFWQPFEKVYIRGIINHGNPLSCRVMDKTGMKKRGVYHWTGNVFLAGEWRQKDDLFIYGMYLLE</sequence>
<dbReference type="InterPro" id="IPR016181">
    <property type="entry name" value="Acyl_CoA_acyltransferase"/>
</dbReference>
<dbReference type="PANTHER" id="PTHR43792">
    <property type="entry name" value="GNAT FAMILY, PUTATIVE (AFU_ORTHOLOGUE AFUA_3G00765)-RELATED-RELATED"/>
    <property type="match status" value="1"/>
</dbReference>
<dbReference type="EMBL" id="MU004246">
    <property type="protein sequence ID" value="KAF2663303.1"/>
    <property type="molecule type" value="Genomic_DNA"/>
</dbReference>
<evidence type="ECO:0000313" key="3">
    <source>
        <dbReference type="Proteomes" id="UP000799302"/>
    </source>
</evidence>
<proteinExistence type="predicted"/>
<protein>
    <recommendedName>
        <fullName evidence="1">N-acetyltransferase domain-containing protein</fullName>
    </recommendedName>
</protein>
<accession>A0A6A6TWG8</accession>
<dbReference type="Gene3D" id="3.40.630.30">
    <property type="match status" value="1"/>
</dbReference>
<dbReference type="SUPFAM" id="SSF55729">
    <property type="entry name" value="Acyl-CoA N-acyltransferases (Nat)"/>
    <property type="match status" value="1"/>
</dbReference>
<organism evidence="2 3">
    <name type="scientific">Microthyrium microscopicum</name>
    <dbReference type="NCBI Taxonomy" id="703497"/>
    <lineage>
        <taxon>Eukaryota</taxon>
        <taxon>Fungi</taxon>
        <taxon>Dikarya</taxon>
        <taxon>Ascomycota</taxon>
        <taxon>Pezizomycotina</taxon>
        <taxon>Dothideomycetes</taxon>
        <taxon>Dothideomycetes incertae sedis</taxon>
        <taxon>Microthyriales</taxon>
        <taxon>Microthyriaceae</taxon>
        <taxon>Microthyrium</taxon>
    </lineage>
</organism>
<dbReference type="Pfam" id="PF13302">
    <property type="entry name" value="Acetyltransf_3"/>
    <property type="match status" value="1"/>
</dbReference>
<dbReference type="AlphaFoldDB" id="A0A6A6TWG8"/>
<name>A0A6A6TWG8_9PEZI</name>
<keyword evidence="3" id="KW-1185">Reference proteome</keyword>
<feature type="domain" description="N-acetyltransferase" evidence="1">
    <location>
        <begin position="25"/>
        <end position="188"/>
    </location>
</feature>
<dbReference type="GO" id="GO:0016747">
    <property type="term" value="F:acyltransferase activity, transferring groups other than amino-acyl groups"/>
    <property type="evidence" value="ECO:0007669"/>
    <property type="project" value="InterPro"/>
</dbReference>
<dbReference type="Proteomes" id="UP000799302">
    <property type="component" value="Unassembled WGS sequence"/>
</dbReference>
<evidence type="ECO:0000259" key="1">
    <source>
        <dbReference type="Pfam" id="PF13302"/>
    </source>
</evidence>
<gene>
    <name evidence="2" type="ORF">BT63DRAFT_430487</name>
</gene>
<dbReference type="InterPro" id="IPR051531">
    <property type="entry name" value="N-acetyltransferase"/>
</dbReference>